<dbReference type="PANTHER" id="PTHR43400:SF10">
    <property type="entry name" value="3-OXOSTEROID 1-DEHYDROGENASE"/>
    <property type="match status" value="1"/>
</dbReference>
<name>A0ABS2DRV9_9BURK</name>
<gene>
    <name evidence="8" type="ORF">H6A60_05775</name>
</gene>
<keyword evidence="4" id="KW-0274">FAD</keyword>
<keyword evidence="3" id="KW-0285">Flavoprotein</keyword>
<feature type="chain" id="PRO_5047289791" evidence="6">
    <location>
        <begin position="29"/>
        <end position="602"/>
    </location>
</feature>
<dbReference type="Gene3D" id="3.90.1010.20">
    <property type="match status" value="1"/>
</dbReference>
<organism evidence="8 9">
    <name type="scientific">Sutterella massiliensis</name>
    <dbReference type="NCBI Taxonomy" id="1816689"/>
    <lineage>
        <taxon>Bacteria</taxon>
        <taxon>Pseudomonadati</taxon>
        <taxon>Pseudomonadota</taxon>
        <taxon>Betaproteobacteria</taxon>
        <taxon>Burkholderiales</taxon>
        <taxon>Sutterellaceae</taxon>
        <taxon>Sutterella</taxon>
    </lineage>
</organism>
<comment type="caution">
    <text evidence="8">The sequence shown here is derived from an EMBL/GenBank/DDBJ whole genome shotgun (WGS) entry which is preliminary data.</text>
</comment>
<dbReference type="Proteomes" id="UP000715095">
    <property type="component" value="Unassembled WGS sequence"/>
</dbReference>
<dbReference type="SUPFAM" id="SSF51905">
    <property type="entry name" value="FAD/NAD(P)-binding domain"/>
    <property type="match status" value="1"/>
</dbReference>
<dbReference type="Pfam" id="PF00890">
    <property type="entry name" value="FAD_binding_2"/>
    <property type="match status" value="1"/>
</dbReference>
<dbReference type="SUPFAM" id="SSF56425">
    <property type="entry name" value="Succinate dehydrogenase/fumarate reductase flavoprotein, catalytic domain"/>
    <property type="match status" value="1"/>
</dbReference>
<dbReference type="Gene3D" id="3.90.700.10">
    <property type="entry name" value="Succinate dehydrogenase/fumarate reductase flavoprotein, catalytic domain"/>
    <property type="match status" value="1"/>
</dbReference>
<dbReference type="InterPro" id="IPR027477">
    <property type="entry name" value="Succ_DH/fumarate_Rdtase_cat_sf"/>
</dbReference>
<keyword evidence="5" id="KW-0560">Oxidoreductase</keyword>
<proteinExistence type="predicted"/>
<comment type="cofactor">
    <cofactor evidence="1">
        <name>FMN</name>
        <dbReference type="ChEBI" id="CHEBI:58210"/>
    </cofactor>
</comment>
<evidence type="ECO:0000313" key="8">
    <source>
        <dbReference type="EMBL" id="MBM6703993.1"/>
    </source>
</evidence>
<dbReference type="InterPro" id="IPR007329">
    <property type="entry name" value="FMN-bd"/>
</dbReference>
<evidence type="ECO:0000313" key="9">
    <source>
        <dbReference type="Proteomes" id="UP000715095"/>
    </source>
</evidence>
<comment type="cofactor">
    <cofactor evidence="2">
        <name>FAD</name>
        <dbReference type="ChEBI" id="CHEBI:57692"/>
    </cofactor>
</comment>
<dbReference type="InterPro" id="IPR036188">
    <property type="entry name" value="FAD/NAD-bd_sf"/>
</dbReference>
<evidence type="ECO:0000259" key="7">
    <source>
        <dbReference type="SMART" id="SM00900"/>
    </source>
</evidence>
<accession>A0ABS2DRV9</accession>
<evidence type="ECO:0000256" key="6">
    <source>
        <dbReference type="SAM" id="SignalP"/>
    </source>
</evidence>
<dbReference type="PANTHER" id="PTHR43400">
    <property type="entry name" value="FUMARATE REDUCTASE"/>
    <property type="match status" value="1"/>
</dbReference>
<dbReference type="RefSeq" id="WP_205102461.1">
    <property type="nucleotide sequence ID" value="NZ_JACJJC010000007.1"/>
</dbReference>
<reference evidence="8 9" key="1">
    <citation type="journal article" date="2021" name="Sci. Rep.">
        <title>The distribution of antibiotic resistance genes in chicken gut microbiota commensals.</title>
        <authorList>
            <person name="Juricova H."/>
            <person name="Matiasovicova J."/>
            <person name="Kubasova T."/>
            <person name="Cejkova D."/>
            <person name="Rychlik I."/>
        </authorList>
    </citation>
    <scope>NUCLEOTIDE SEQUENCE [LARGE SCALE GENOMIC DNA]</scope>
    <source>
        <strain evidence="8 9">An829</strain>
    </source>
</reference>
<evidence type="ECO:0000256" key="2">
    <source>
        <dbReference type="ARBA" id="ARBA00001974"/>
    </source>
</evidence>
<evidence type="ECO:0000256" key="4">
    <source>
        <dbReference type="ARBA" id="ARBA00022827"/>
    </source>
</evidence>
<dbReference type="Gene3D" id="3.50.50.60">
    <property type="entry name" value="FAD/NAD(P)-binding domain"/>
    <property type="match status" value="1"/>
</dbReference>
<dbReference type="InterPro" id="IPR050315">
    <property type="entry name" value="FAD-oxidoreductase_2"/>
</dbReference>
<feature type="domain" description="FMN-binding" evidence="7">
    <location>
        <begin position="49"/>
        <end position="123"/>
    </location>
</feature>
<keyword evidence="9" id="KW-1185">Reference proteome</keyword>
<sequence length="602" mass="63838">MLSLRFKKSALAAAIIAPIALFASAAGAADAAAAPAPLKAGTYTVTTPGNNGMVEVTVELTENAIKSVKIGKNVETEYIAKEPMESVAAEIVRTQNLAVDMVSGATQSTGAILTAVGLAIEKAGGRSSDYTHLYVPIDPATLPLADAPATQVLVIGAGATGLAAAAAAADNGAKVIVLEKMPEIGGSTALSKGWVLAAGTKEQAAAGIKDDAKQFAAAWLDEQKRSVKGGLKFYPEKARVEAMAAESAETVAWLEEKTGLKFNKPVVTDLTGTARAHGTADASGRTEIEALGDFCEKKGVAIRTNTTAYELIQGKDGRITGVRAHDGKNRYEFKADAVVLATGGFAQNLERIAAEIPRWAIYTEYSMAAKGSTGDGIVMAEKAGAAPAKDSWMIGLSLKPVYKALEQVIRTDDGFKRELIVNERGERFVREDLPFLADAASEQRTSWFVFDSSDKARTKIVGDYLTFDVAVHGKDIRELARRMGVNADRLEAQVKKFNEDCKKGVDSAFGKDPKYLRAVEKAPFYAVQVRPASGGTMGGVQTNDKFQVLDRKGGVIQGLYAGGEMANRPYYDRYFLAGSSLTIAYTSGRLIGEEAAKAVLKK</sequence>
<dbReference type="EMBL" id="JACJJC010000007">
    <property type="protein sequence ID" value="MBM6703993.1"/>
    <property type="molecule type" value="Genomic_DNA"/>
</dbReference>
<dbReference type="SMART" id="SM00900">
    <property type="entry name" value="FMN_bind"/>
    <property type="match status" value="1"/>
</dbReference>
<evidence type="ECO:0000256" key="5">
    <source>
        <dbReference type="ARBA" id="ARBA00023002"/>
    </source>
</evidence>
<dbReference type="Pfam" id="PF04205">
    <property type="entry name" value="FMN_bind"/>
    <property type="match status" value="1"/>
</dbReference>
<feature type="signal peptide" evidence="6">
    <location>
        <begin position="1"/>
        <end position="28"/>
    </location>
</feature>
<protein>
    <submittedName>
        <fullName evidence="8">FAD-dependent oxidoreductase</fullName>
    </submittedName>
</protein>
<evidence type="ECO:0000256" key="1">
    <source>
        <dbReference type="ARBA" id="ARBA00001917"/>
    </source>
</evidence>
<keyword evidence="6" id="KW-0732">Signal</keyword>
<evidence type="ECO:0000256" key="3">
    <source>
        <dbReference type="ARBA" id="ARBA00022630"/>
    </source>
</evidence>
<dbReference type="InterPro" id="IPR003953">
    <property type="entry name" value="FAD-dep_OxRdtase_2_FAD-bd"/>
</dbReference>